<dbReference type="CDD" id="cd07043">
    <property type="entry name" value="STAS_anti-anti-sigma_factors"/>
    <property type="match status" value="1"/>
</dbReference>
<dbReference type="InterPro" id="IPR002645">
    <property type="entry name" value="STAS_dom"/>
</dbReference>
<dbReference type="KEGG" id="sct:SCAT_p1323"/>
<accession>F8JJX5</accession>
<dbReference type="Proteomes" id="UP000007842">
    <property type="component" value="Plasmid pSCATT"/>
</dbReference>
<evidence type="ECO:0000313" key="3">
    <source>
        <dbReference type="Proteomes" id="UP000007842"/>
    </source>
</evidence>
<evidence type="ECO:0000259" key="1">
    <source>
        <dbReference type="PROSITE" id="PS50801"/>
    </source>
</evidence>
<dbReference type="HOGENOM" id="CLU_115403_3_4_11"/>
<keyword evidence="3" id="KW-1185">Reference proteome</keyword>
<dbReference type="EMBL" id="CP003229">
    <property type="protein sequence ID" value="AEW98593.1"/>
    <property type="molecule type" value="Genomic_DNA"/>
</dbReference>
<geneLocation type="plasmid" evidence="2 3">
    <name>pSCATT</name>
</geneLocation>
<dbReference type="PANTHER" id="PTHR33495">
    <property type="entry name" value="ANTI-SIGMA FACTOR ANTAGONIST TM_1081-RELATED-RELATED"/>
    <property type="match status" value="1"/>
</dbReference>
<feature type="domain" description="STAS" evidence="1">
    <location>
        <begin position="4"/>
        <end position="103"/>
    </location>
</feature>
<accession>G8XFV4</accession>
<dbReference type="SUPFAM" id="SSF52091">
    <property type="entry name" value="SpoIIaa-like"/>
    <property type="match status" value="1"/>
</dbReference>
<dbReference type="Pfam" id="PF01740">
    <property type="entry name" value="STAS"/>
    <property type="match status" value="1"/>
</dbReference>
<dbReference type="RefSeq" id="WP_014151770.1">
    <property type="nucleotide sequence ID" value="NC_016113.1"/>
</dbReference>
<sequence>MHALSVTVSRRPGTVVIRPCGEVDFDTAPALVQALENADGAWRDVTVDLSRVGFMDSAGLHALITLHHRALAHHGRLTLSAVCGQPARLFQLVRLEGMFGQDG</sequence>
<keyword evidence="2" id="KW-0614">Plasmid</keyword>
<name>F8JJX5_STREN</name>
<dbReference type="PATRIC" id="fig|1003195.11.peg.1283"/>
<dbReference type="GO" id="GO:0043856">
    <property type="term" value="F:anti-sigma factor antagonist activity"/>
    <property type="evidence" value="ECO:0007669"/>
    <property type="project" value="TreeGrafter"/>
</dbReference>
<reference evidence="3" key="1">
    <citation type="submission" date="2011-12" db="EMBL/GenBank/DDBJ databases">
        <title>Complete genome sequence of Streptomyces cattleya strain DSM 46488.</title>
        <authorList>
            <person name="Ou H.-Y."/>
            <person name="Li P."/>
            <person name="Zhao C."/>
            <person name="O'Hagan D."/>
            <person name="Deng Z."/>
        </authorList>
    </citation>
    <scope>NUCLEOTIDE SEQUENCE [LARGE SCALE GENOMIC DNA]</scope>
    <source>
        <strain evidence="3">ATCC 35852 / DSM 46488 / JCM 4925 / NBRC 14057 / NRRL 8057</strain>
        <plasmid evidence="3">Plasmid pSCATT</plasmid>
    </source>
</reference>
<dbReference type="AlphaFoldDB" id="F8JJX5"/>
<dbReference type="PANTHER" id="PTHR33495:SF2">
    <property type="entry name" value="ANTI-SIGMA FACTOR ANTAGONIST TM_1081-RELATED"/>
    <property type="match status" value="1"/>
</dbReference>
<evidence type="ECO:0000313" key="2">
    <source>
        <dbReference type="EMBL" id="AEW98593.1"/>
    </source>
</evidence>
<dbReference type="KEGG" id="scy:SCATT_p04000"/>
<proteinExistence type="predicted"/>
<dbReference type="Gene3D" id="3.30.750.24">
    <property type="entry name" value="STAS domain"/>
    <property type="match status" value="1"/>
</dbReference>
<dbReference type="InterPro" id="IPR036513">
    <property type="entry name" value="STAS_dom_sf"/>
</dbReference>
<organism evidence="2 3">
    <name type="scientific">Streptantibioticus cattleyicolor (strain ATCC 35852 / DSM 46488 / JCM 4925 / NBRC 14057 / NRRL 8057)</name>
    <name type="common">Streptomyces cattleya</name>
    <dbReference type="NCBI Taxonomy" id="1003195"/>
    <lineage>
        <taxon>Bacteria</taxon>
        <taxon>Bacillati</taxon>
        <taxon>Actinomycetota</taxon>
        <taxon>Actinomycetes</taxon>
        <taxon>Kitasatosporales</taxon>
        <taxon>Streptomycetaceae</taxon>
        <taxon>Streptantibioticus</taxon>
    </lineage>
</organism>
<protein>
    <recommendedName>
        <fullName evidence="1">STAS domain-containing protein</fullName>
    </recommendedName>
</protein>
<dbReference type="OrthoDB" id="4827422at2"/>
<gene>
    <name evidence="2" type="ordered locus">SCATT_p04000</name>
</gene>
<dbReference type="PROSITE" id="PS50801">
    <property type="entry name" value="STAS"/>
    <property type="match status" value="1"/>
</dbReference>